<evidence type="ECO:0000313" key="9">
    <source>
        <dbReference type="Proteomes" id="UP001230188"/>
    </source>
</evidence>
<dbReference type="Gene3D" id="1.10.1040.10">
    <property type="entry name" value="N-(1-d-carboxylethyl)-l-norvaline Dehydrogenase, domain 2"/>
    <property type="match status" value="1"/>
</dbReference>
<evidence type="ECO:0000256" key="2">
    <source>
        <dbReference type="ARBA" id="ARBA00013014"/>
    </source>
</evidence>
<dbReference type="AlphaFoldDB" id="A0AAD7UI01"/>
<dbReference type="GO" id="GO:0005737">
    <property type="term" value="C:cytoplasm"/>
    <property type="evidence" value="ECO:0007669"/>
    <property type="project" value="TreeGrafter"/>
</dbReference>
<evidence type="ECO:0000256" key="1">
    <source>
        <dbReference type="ARBA" id="ARBA00007870"/>
    </source>
</evidence>
<dbReference type="InterPro" id="IPR013332">
    <property type="entry name" value="KPR_N"/>
</dbReference>
<dbReference type="InterPro" id="IPR036291">
    <property type="entry name" value="NAD(P)-bd_dom_sf"/>
</dbReference>
<dbReference type="InterPro" id="IPR008927">
    <property type="entry name" value="6-PGluconate_DH-like_C_sf"/>
</dbReference>
<keyword evidence="4" id="KW-0560">Oxidoreductase</keyword>
<accession>A0AAD7UI01</accession>
<comment type="caution">
    <text evidence="8">The sequence shown here is derived from an EMBL/GenBank/DDBJ whole genome shotgun (WGS) entry which is preliminary data.</text>
</comment>
<dbReference type="InterPro" id="IPR003710">
    <property type="entry name" value="ApbA"/>
</dbReference>
<evidence type="ECO:0000313" key="8">
    <source>
        <dbReference type="EMBL" id="KAJ8606332.1"/>
    </source>
</evidence>
<reference evidence="8" key="1">
    <citation type="submission" date="2023-01" db="EMBL/GenBank/DDBJ databases">
        <title>Metagenome sequencing of chrysophaentin producing Chrysophaeum taylorii.</title>
        <authorList>
            <person name="Davison J."/>
            <person name="Bewley C."/>
        </authorList>
    </citation>
    <scope>NUCLEOTIDE SEQUENCE</scope>
    <source>
        <strain evidence="8">NIES-1699</strain>
    </source>
</reference>
<keyword evidence="3" id="KW-0521">NADP</keyword>
<evidence type="ECO:0000256" key="4">
    <source>
        <dbReference type="ARBA" id="ARBA00023002"/>
    </source>
</evidence>
<dbReference type="GO" id="GO:0008677">
    <property type="term" value="F:2-dehydropantoate 2-reductase activity"/>
    <property type="evidence" value="ECO:0007669"/>
    <property type="project" value="UniProtKB-EC"/>
</dbReference>
<dbReference type="GO" id="GO:0050661">
    <property type="term" value="F:NADP binding"/>
    <property type="evidence" value="ECO:0007669"/>
    <property type="project" value="TreeGrafter"/>
</dbReference>
<dbReference type="InterPro" id="IPR013328">
    <property type="entry name" value="6PGD_dom2"/>
</dbReference>
<dbReference type="GO" id="GO:0015940">
    <property type="term" value="P:pantothenate biosynthetic process"/>
    <property type="evidence" value="ECO:0007669"/>
    <property type="project" value="InterPro"/>
</dbReference>
<dbReference type="PANTHER" id="PTHR43765">
    <property type="entry name" value="2-DEHYDROPANTOATE 2-REDUCTASE-RELATED"/>
    <property type="match status" value="1"/>
</dbReference>
<dbReference type="SUPFAM" id="SSF48179">
    <property type="entry name" value="6-phosphogluconate dehydrogenase C-terminal domain-like"/>
    <property type="match status" value="1"/>
</dbReference>
<evidence type="ECO:0000259" key="7">
    <source>
        <dbReference type="Pfam" id="PF08546"/>
    </source>
</evidence>
<dbReference type="SUPFAM" id="SSF51735">
    <property type="entry name" value="NAD(P)-binding Rossmann-fold domains"/>
    <property type="match status" value="1"/>
</dbReference>
<dbReference type="Proteomes" id="UP001230188">
    <property type="component" value="Unassembled WGS sequence"/>
</dbReference>
<feature type="domain" description="Ketopantoate reductase N-terminal" evidence="6">
    <location>
        <begin position="2"/>
        <end position="135"/>
    </location>
</feature>
<proteinExistence type="inferred from homology"/>
<comment type="similarity">
    <text evidence="1">Belongs to the ketopantoate reductase family.</text>
</comment>
<evidence type="ECO:0000259" key="6">
    <source>
        <dbReference type="Pfam" id="PF02558"/>
    </source>
</evidence>
<feature type="domain" description="Ketopantoate reductase C-terminal" evidence="7">
    <location>
        <begin position="159"/>
        <end position="267"/>
    </location>
</feature>
<organism evidence="8 9">
    <name type="scientific">Chrysophaeum taylorii</name>
    <dbReference type="NCBI Taxonomy" id="2483200"/>
    <lineage>
        <taxon>Eukaryota</taxon>
        <taxon>Sar</taxon>
        <taxon>Stramenopiles</taxon>
        <taxon>Ochrophyta</taxon>
        <taxon>Pelagophyceae</taxon>
        <taxon>Pelagomonadales</taxon>
        <taxon>Pelagomonadaceae</taxon>
        <taxon>Chrysophaeum</taxon>
    </lineage>
</organism>
<sequence length="279" mass="30006">MIEVVGGGALGSMIAARLRRAGAGVVLVVRSGNEEQRRRRVRVRSRDEEDFEVDLPVAARSGGTGRRAIVCTKAFDAAEAIAACVDKRPLVLSNGILALRDTTAPFMAAAATTTHGCYVEDGTIVHAGFGTLWLPRNTLAPELLAAGLRPVEIDHREMTERLWLKLAANATLNPLTALLGCRNGDVLPRAEAEVRMVCDELATLANTYGVSLSADTLFAAVEDCVRDNAANFSSMYQDVKHGRRTEIDALNGWVVDASRRRGLETPVACADLLQAIKNL</sequence>
<protein>
    <recommendedName>
        <fullName evidence="2">2-dehydropantoate 2-reductase</fullName>
        <ecNumber evidence="2">1.1.1.169</ecNumber>
    </recommendedName>
    <alternativeName>
        <fullName evidence="5">Ketopantoate reductase</fullName>
    </alternativeName>
</protein>
<dbReference type="Pfam" id="PF02558">
    <property type="entry name" value="ApbA"/>
    <property type="match status" value="1"/>
</dbReference>
<dbReference type="PANTHER" id="PTHR43765:SF2">
    <property type="entry name" value="2-DEHYDROPANTOATE 2-REDUCTASE"/>
    <property type="match status" value="1"/>
</dbReference>
<keyword evidence="9" id="KW-1185">Reference proteome</keyword>
<gene>
    <name evidence="8" type="ORF">CTAYLR_010607</name>
</gene>
<dbReference type="InterPro" id="IPR050838">
    <property type="entry name" value="Ketopantoate_reductase"/>
</dbReference>
<dbReference type="NCBIfam" id="TIGR00745">
    <property type="entry name" value="apbA_panE"/>
    <property type="match status" value="1"/>
</dbReference>
<evidence type="ECO:0000256" key="5">
    <source>
        <dbReference type="ARBA" id="ARBA00032024"/>
    </source>
</evidence>
<dbReference type="EMBL" id="JAQMWT010000279">
    <property type="protein sequence ID" value="KAJ8606332.1"/>
    <property type="molecule type" value="Genomic_DNA"/>
</dbReference>
<evidence type="ECO:0000256" key="3">
    <source>
        <dbReference type="ARBA" id="ARBA00022857"/>
    </source>
</evidence>
<dbReference type="InterPro" id="IPR013752">
    <property type="entry name" value="KPA_reductase"/>
</dbReference>
<dbReference type="EC" id="1.1.1.169" evidence="2"/>
<dbReference type="Pfam" id="PF08546">
    <property type="entry name" value="ApbA_C"/>
    <property type="match status" value="1"/>
</dbReference>
<dbReference type="Gene3D" id="3.40.50.720">
    <property type="entry name" value="NAD(P)-binding Rossmann-like Domain"/>
    <property type="match status" value="1"/>
</dbReference>
<name>A0AAD7UI01_9STRA</name>